<dbReference type="Proteomes" id="UP000838324">
    <property type="component" value="Unassembled WGS sequence"/>
</dbReference>
<comment type="caution">
    <text evidence="1">The sequence shown here is derived from an EMBL/GenBank/DDBJ whole genome shotgun (WGS) entry which is preliminary data.</text>
</comment>
<protein>
    <submittedName>
        <fullName evidence="1">Uncharacterized protein</fullName>
    </submittedName>
</protein>
<name>A0ABM9CBZ7_9BACL</name>
<evidence type="ECO:0000313" key="1">
    <source>
        <dbReference type="EMBL" id="CAH1208674.1"/>
    </source>
</evidence>
<sequence length="38" mass="4435">MTGRVTLERRSGGRYQALEQLEFVYKEDIETTPYNSVP</sequence>
<dbReference type="EMBL" id="CAKMMG010000003">
    <property type="protein sequence ID" value="CAH1208674.1"/>
    <property type="molecule type" value="Genomic_DNA"/>
</dbReference>
<reference evidence="1" key="1">
    <citation type="submission" date="2022-01" db="EMBL/GenBank/DDBJ databases">
        <authorList>
            <person name="Criscuolo A."/>
        </authorList>
    </citation>
    <scope>NUCLEOTIDE SEQUENCE</scope>
    <source>
        <strain evidence="1">CIP111892</strain>
    </source>
</reference>
<gene>
    <name evidence="1" type="ORF">PAECIP111892_03156</name>
</gene>
<keyword evidence="2" id="KW-1185">Reference proteome</keyword>
<organism evidence="1 2">
    <name type="scientific">Paenibacillus auburnensis</name>
    <dbReference type="NCBI Taxonomy" id="2905649"/>
    <lineage>
        <taxon>Bacteria</taxon>
        <taxon>Bacillati</taxon>
        <taxon>Bacillota</taxon>
        <taxon>Bacilli</taxon>
        <taxon>Bacillales</taxon>
        <taxon>Paenibacillaceae</taxon>
        <taxon>Paenibacillus</taxon>
    </lineage>
</organism>
<evidence type="ECO:0000313" key="2">
    <source>
        <dbReference type="Proteomes" id="UP000838324"/>
    </source>
</evidence>
<proteinExistence type="predicted"/>
<accession>A0ABM9CBZ7</accession>